<feature type="domain" description="G5" evidence="3">
    <location>
        <begin position="206"/>
        <end position="286"/>
    </location>
</feature>
<keyword evidence="1" id="KW-0732">Signal</keyword>
<dbReference type="Proteomes" id="UP000743899">
    <property type="component" value="Unassembled WGS sequence"/>
</dbReference>
<evidence type="ECO:0000256" key="1">
    <source>
        <dbReference type="ARBA" id="ARBA00022729"/>
    </source>
</evidence>
<dbReference type="PROSITE" id="PS51109">
    <property type="entry name" value="G5"/>
    <property type="match status" value="1"/>
</dbReference>
<dbReference type="Gene3D" id="2.40.40.10">
    <property type="entry name" value="RlpA-like domain"/>
    <property type="match status" value="1"/>
</dbReference>
<dbReference type="InterPro" id="IPR007137">
    <property type="entry name" value="DUF348"/>
</dbReference>
<evidence type="ECO:0000256" key="2">
    <source>
        <dbReference type="SAM" id="Phobius"/>
    </source>
</evidence>
<gene>
    <name evidence="4" type="ORF">GW534_13285</name>
</gene>
<keyword evidence="2" id="KW-0812">Transmembrane</keyword>
<dbReference type="SMART" id="SM01208">
    <property type="entry name" value="G5"/>
    <property type="match status" value="1"/>
</dbReference>
<evidence type="ECO:0000313" key="4">
    <source>
        <dbReference type="EMBL" id="NCU18676.1"/>
    </source>
</evidence>
<sequence length="392" mass="43143">MKDLALSVSKSKKKLSIIAATLTVIMLVAGLLIYQGTKKSITLVADGEKKIVKTHAKTVGELLKEFEITLGEHDHLTPTEETELTENMEVSWKPARQITLTVDGEQKEYWTIADTVAEFFESKNITIKEQDKLNVALDTEIEKDLEIVLDVAFQVVVNDGGEEKELWSTSTTVGDFLVQQGIELNELDRIEPAVDKTLDANMKINIVRVEKVTDVVEEPIEFGVVTQKDNSLQSGKEKVIQEGKEGRVKKTYEVVIENGEEVSKTLVSEEVLEDAQDKVVAVGTKKVEPVSRGEETGKEFYVEATAYTASCNGCSGKTATGFDLRANPDAKVIAVDPSVIPLGTKIWVEGYGYAVAADTGGSIKGHKIDVFFPSKSEAYSWGRKKVKIKILK</sequence>
<dbReference type="SUPFAM" id="SSF50685">
    <property type="entry name" value="Barwin-like endoglucanases"/>
    <property type="match status" value="1"/>
</dbReference>
<protein>
    <submittedName>
        <fullName evidence="4">DUF348 domain-containing protein</fullName>
    </submittedName>
</protein>
<dbReference type="Pfam" id="PF07501">
    <property type="entry name" value="G5"/>
    <property type="match status" value="1"/>
</dbReference>
<dbReference type="EMBL" id="JAACYS010000072">
    <property type="protein sequence ID" value="NCU18676.1"/>
    <property type="molecule type" value="Genomic_DNA"/>
</dbReference>
<evidence type="ECO:0000259" key="3">
    <source>
        <dbReference type="PROSITE" id="PS51109"/>
    </source>
</evidence>
<feature type="transmembrane region" description="Helical" evidence="2">
    <location>
        <begin position="15"/>
        <end position="34"/>
    </location>
</feature>
<keyword evidence="5" id="KW-1185">Reference proteome</keyword>
<keyword evidence="2" id="KW-0472">Membrane</keyword>
<dbReference type="InterPro" id="IPR011098">
    <property type="entry name" value="G5_dom"/>
</dbReference>
<dbReference type="Pfam" id="PF06725">
    <property type="entry name" value="3D"/>
    <property type="match status" value="1"/>
</dbReference>
<accession>A0ABX0A5E9</accession>
<proteinExistence type="predicted"/>
<organism evidence="4 5">
    <name type="scientific">Pallidibacillus pasinlerensis</name>
    <dbReference type="NCBI Taxonomy" id="2703818"/>
    <lineage>
        <taxon>Bacteria</taxon>
        <taxon>Bacillati</taxon>
        <taxon>Bacillota</taxon>
        <taxon>Bacilli</taxon>
        <taxon>Bacillales</taxon>
        <taxon>Bacillaceae</taxon>
        <taxon>Pallidibacillus</taxon>
    </lineage>
</organism>
<dbReference type="PANTHER" id="PTHR39160:SF4">
    <property type="entry name" value="RESUSCITATION-PROMOTING FACTOR RPFB"/>
    <property type="match status" value="1"/>
</dbReference>
<evidence type="ECO:0000313" key="5">
    <source>
        <dbReference type="Proteomes" id="UP000743899"/>
    </source>
</evidence>
<comment type="caution">
    <text evidence="4">The sequence shown here is derived from an EMBL/GenBank/DDBJ whole genome shotgun (WGS) entry which is preliminary data.</text>
</comment>
<dbReference type="InterPro" id="IPR051933">
    <property type="entry name" value="Resuscitation_pf_RpfB"/>
</dbReference>
<dbReference type="InterPro" id="IPR010611">
    <property type="entry name" value="3D_dom"/>
</dbReference>
<dbReference type="PANTHER" id="PTHR39160">
    <property type="entry name" value="CELL WALL-BINDING PROTEIN YOCH"/>
    <property type="match status" value="1"/>
</dbReference>
<dbReference type="Pfam" id="PF03990">
    <property type="entry name" value="DUF348"/>
    <property type="match status" value="3"/>
</dbReference>
<dbReference type="InterPro" id="IPR036908">
    <property type="entry name" value="RlpA-like_sf"/>
</dbReference>
<reference evidence="4 5" key="1">
    <citation type="submission" date="2020-01" db="EMBL/GenBank/DDBJ databases">
        <title>A novel Bacillus sp. from Pasinler.</title>
        <authorList>
            <person name="Adiguzel A."/>
            <person name="Ay H."/>
            <person name="Baltaci M.O."/>
        </authorList>
    </citation>
    <scope>NUCLEOTIDE SEQUENCE [LARGE SCALE GENOMIC DNA]</scope>
    <source>
        <strain evidence="4 5">P1</strain>
    </source>
</reference>
<name>A0ABX0A5E9_9BACI</name>
<dbReference type="CDD" id="cd22786">
    <property type="entry name" value="DPBB_YuiC-like"/>
    <property type="match status" value="1"/>
</dbReference>
<keyword evidence="2" id="KW-1133">Transmembrane helix</keyword>
<dbReference type="Gene3D" id="2.20.230.10">
    <property type="entry name" value="Resuscitation-promoting factor rpfb"/>
    <property type="match status" value="1"/>
</dbReference>